<evidence type="ECO:0000313" key="4">
    <source>
        <dbReference type="EMBL" id="ETR72573.1"/>
    </source>
</evidence>
<accession>A0A1V1PCT6</accession>
<comment type="caution">
    <text evidence="4">The sequence shown here is derived from an EMBL/GenBank/DDBJ whole genome shotgun (WGS) entry which is preliminary data.</text>
</comment>
<dbReference type="InterPro" id="IPR029787">
    <property type="entry name" value="Nucleotide_cyclase"/>
</dbReference>
<dbReference type="InterPro" id="IPR000160">
    <property type="entry name" value="GGDEF_dom"/>
</dbReference>
<keyword evidence="2" id="KW-1133">Transmembrane helix</keyword>
<dbReference type="Gene3D" id="3.30.450.40">
    <property type="match status" value="1"/>
</dbReference>
<evidence type="ECO:0000256" key="1">
    <source>
        <dbReference type="SAM" id="Coils"/>
    </source>
</evidence>
<dbReference type="SUPFAM" id="SSF55073">
    <property type="entry name" value="Nucleotide cyclase"/>
    <property type="match status" value="1"/>
</dbReference>
<keyword evidence="1" id="KW-0175">Coiled coil</keyword>
<keyword evidence="2" id="KW-0472">Membrane</keyword>
<dbReference type="InterPro" id="IPR029016">
    <property type="entry name" value="GAF-like_dom_sf"/>
</dbReference>
<protein>
    <submittedName>
        <fullName evidence="4">Diguanylate cyclase</fullName>
    </submittedName>
</protein>
<dbReference type="Gene3D" id="3.30.70.270">
    <property type="match status" value="1"/>
</dbReference>
<dbReference type="Pfam" id="PF00990">
    <property type="entry name" value="GGDEF"/>
    <property type="match status" value="1"/>
</dbReference>
<evidence type="ECO:0000313" key="5">
    <source>
        <dbReference type="Proteomes" id="UP000189670"/>
    </source>
</evidence>
<dbReference type="EMBL" id="ATBP01000133">
    <property type="protein sequence ID" value="ETR72573.1"/>
    <property type="molecule type" value="Genomic_DNA"/>
</dbReference>
<dbReference type="SUPFAM" id="SSF55781">
    <property type="entry name" value="GAF domain-like"/>
    <property type="match status" value="1"/>
</dbReference>
<feature type="domain" description="GGDEF" evidence="3">
    <location>
        <begin position="299"/>
        <end position="435"/>
    </location>
</feature>
<feature type="transmembrane region" description="Helical" evidence="2">
    <location>
        <begin position="85"/>
        <end position="102"/>
    </location>
</feature>
<reference evidence="5" key="1">
    <citation type="submission" date="2012-11" db="EMBL/GenBank/DDBJ databases">
        <authorList>
            <person name="Lucero-Rivera Y.E."/>
            <person name="Tovar-Ramirez D."/>
        </authorList>
    </citation>
    <scope>NUCLEOTIDE SEQUENCE [LARGE SCALE GENOMIC DNA]</scope>
    <source>
        <strain evidence="5">Araruama</strain>
    </source>
</reference>
<feature type="transmembrane region" description="Helical" evidence="2">
    <location>
        <begin position="44"/>
        <end position="65"/>
    </location>
</feature>
<dbReference type="AlphaFoldDB" id="A0A1V1PCT6"/>
<name>A0A1V1PCT6_9BACT</name>
<evidence type="ECO:0000256" key="2">
    <source>
        <dbReference type="SAM" id="Phobius"/>
    </source>
</evidence>
<feature type="coiled-coil region" evidence="1">
    <location>
        <begin position="110"/>
        <end position="144"/>
    </location>
</feature>
<keyword evidence="2" id="KW-0812">Transmembrane</keyword>
<evidence type="ECO:0000259" key="3">
    <source>
        <dbReference type="Pfam" id="PF00990"/>
    </source>
</evidence>
<dbReference type="InterPro" id="IPR043128">
    <property type="entry name" value="Rev_trsase/Diguanyl_cyclase"/>
</dbReference>
<dbReference type="Proteomes" id="UP000189670">
    <property type="component" value="Unassembled WGS sequence"/>
</dbReference>
<sequence>MAAHSLHWMHDCNSQPFVFSHMPGFREVQPHPYWMIILPIATGFGFRAGIFAGLSCSALIWIYASYEIDANQWLDIILLLKAPEIYGQFFLFIGGGCIIGEIREVKNRKLRELQIEYNDLIDGYEKLTKAYDQLSEVKKEVDTRVTGRETTLLKLYHAEQSLKSLRERDIYPAVIQILKDFISVEACSIYRLYDNQLQMTAKLDDDISRIQKRRKGFSIMKKAIKRKETISMFNHPGIIISAPFMDSKNQVMGLVNIERVPPMKANPQTVRMTTLIAQQCASAIQNASAYEETQKRHITDDITGALTFEYFTQRLDEELQRSHRYKYTFSILTFIIKDFKHFHKSIRADLRLALCAIIYKKIRGVDLLFLDAQPDRFILFLPNTPYAGADIVKSRISAYIDEFNFQPYPRSQKSVNIDIHIVEYSDQLKGYDDIFRNSVYKQ</sequence>
<proteinExistence type="predicted"/>
<gene>
    <name evidence="4" type="ORF">OMM_01603</name>
</gene>
<organism evidence="4 5">
    <name type="scientific">Candidatus Magnetoglobus multicellularis str. Araruama</name>
    <dbReference type="NCBI Taxonomy" id="890399"/>
    <lineage>
        <taxon>Bacteria</taxon>
        <taxon>Pseudomonadati</taxon>
        <taxon>Thermodesulfobacteriota</taxon>
        <taxon>Desulfobacteria</taxon>
        <taxon>Desulfobacterales</taxon>
        <taxon>Desulfobacteraceae</taxon>
        <taxon>Candidatus Magnetoglobus</taxon>
    </lineage>
</organism>